<dbReference type="AlphaFoldDB" id="A0A2J6Q932"/>
<organism evidence="1 2">
    <name type="scientific">Hyaloscypha hepaticicola</name>
    <dbReference type="NCBI Taxonomy" id="2082293"/>
    <lineage>
        <taxon>Eukaryota</taxon>
        <taxon>Fungi</taxon>
        <taxon>Dikarya</taxon>
        <taxon>Ascomycota</taxon>
        <taxon>Pezizomycotina</taxon>
        <taxon>Leotiomycetes</taxon>
        <taxon>Helotiales</taxon>
        <taxon>Hyaloscyphaceae</taxon>
        <taxon>Hyaloscypha</taxon>
    </lineage>
</organism>
<dbReference type="Proteomes" id="UP000235672">
    <property type="component" value="Unassembled WGS sequence"/>
</dbReference>
<proteinExistence type="predicted"/>
<evidence type="ECO:0000313" key="2">
    <source>
        <dbReference type="Proteomes" id="UP000235672"/>
    </source>
</evidence>
<reference evidence="1 2" key="1">
    <citation type="submission" date="2016-05" db="EMBL/GenBank/DDBJ databases">
        <title>A degradative enzymes factory behind the ericoid mycorrhizal symbiosis.</title>
        <authorList>
            <consortium name="DOE Joint Genome Institute"/>
            <person name="Martino E."/>
            <person name="Morin E."/>
            <person name="Grelet G."/>
            <person name="Kuo A."/>
            <person name="Kohler A."/>
            <person name="Daghino S."/>
            <person name="Barry K."/>
            <person name="Choi C."/>
            <person name="Cichocki N."/>
            <person name="Clum A."/>
            <person name="Copeland A."/>
            <person name="Hainaut M."/>
            <person name="Haridas S."/>
            <person name="Labutti K."/>
            <person name="Lindquist E."/>
            <person name="Lipzen A."/>
            <person name="Khouja H.-R."/>
            <person name="Murat C."/>
            <person name="Ohm R."/>
            <person name="Olson A."/>
            <person name="Spatafora J."/>
            <person name="Veneault-Fourrey C."/>
            <person name="Henrissat B."/>
            <person name="Grigoriev I."/>
            <person name="Martin F."/>
            <person name="Perotto S."/>
        </authorList>
    </citation>
    <scope>NUCLEOTIDE SEQUENCE [LARGE SCALE GENOMIC DNA]</scope>
    <source>
        <strain evidence="1 2">UAMH 7357</strain>
    </source>
</reference>
<name>A0A2J6Q932_9HELO</name>
<evidence type="ECO:0000313" key="1">
    <source>
        <dbReference type="EMBL" id="PMD22777.1"/>
    </source>
</evidence>
<dbReference type="EMBL" id="KZ613476">
    <property type="protein sequence ID" value="PMD22777.1"/>
    <property type="molecule type" value="Genomic_DNA"/>
</dbReference>
<sequence length="183" mass="20292">MLTLISPHPNQFFHAISIKPTDHLSSLFRASIHMMSAVYTHPVYTYQFKIFNSTSKEQTYVIKPPNIPSPAPLPVDRAFPALYTCTLAPSASQTFTTEIISNSQEAHLFLIKGTCMVISKEGFLPQSSDVLIDFWKDEGGLKGDCCVVKQGAAGWELSWVWRAWTESPSLGRTPQANPSSASR</sequence>
<protein>
    <submittedName>
        <fullName evidence="1">Uncharacterized protein</fullName>
    </submittedName>
</protein>
<keyword evidence="2" id="KW-1185">Reference proteome</keyword>
<accession>A0A2J6Q932</accession>
<gene>
    <name evidence="1" type="ORF">NA56DRAFT_747395</name>
</gene>